<name>A0A8S1SJ53_PAROT</name>
<proteinExistence type="predicted"/>
<evidence type="ECO:0000313" key="3">
    <source>
        <dbReference type="Proteomes" id="UP000683925"/>
    </source>
</evidence>
<reference evidence="2" key="1">
    <citation type="submission" date="2021-01" db="EMBL/GenBank/DDBJ databases">
        <authorList>
            <consortium name="Genoscope - CEA"/>
            <person name="William W."/>
        </authorList>
    </citation>
    <scope>NUCLEOTIDE SEQUENCE</scope>
</reference>
<protein>
    <submittedName>
        <fullName evidence="2">Uncharacterized protein</fullName>
    </submittedName>
</protein>
<organism evidence="2 3">
    <name type="scientific">Paramecium octaurelia</name>
    <dbReference type="NCBI Taxonomy" id="43137"/>
    <lineage>
        <taxon>Eukaryota</taxon>
        <taxon>Sar</taxon>
        <taxon>Alveolata</taxon>
        <taxon>Ciliophora</taxon>
        <taxon>Intramacronucleata</taxon>
        <taxon>Oligohymenophorea</taxon>
        <taxon>Peniculida</taxon>
        <taxon>Parameciidae</taxon>
        <taxon>Paramecium</taxon>
    </lineage>
</organism>
<sequence>MNRSFKHLKLQSNFEFDAIISQLDSGSPLIQIQVKKFSGSKNLDLFETQDDKYETPKESSNSLMEEDFNIKVQNTYQ</sequence>
<keyword evidence="3" id="KW-1185">Reference proteome</keyword>
<evidence type="ECO:0000313" key="2">
    <source>
        <dbReference type="EMBL" id="CAD8139850.1"/>
    </source>
</evidence>
<gene>
    <name evidence="2" type="ORF">POCTA_138.1.T0110100</name>
</gene>
<evidence type="ECO:0000256" key="1">
    <source>
        <dbReference type="SAM" id="MobiDB-lite"/>
    </source>
</evidence>
<dbReference type="EMBL" id="CAJJDP010000010">
    <property type="protein sequence ID" value="CAD8139850.1"/>
    <property type="molecule type" value="Genomic_DNA"/>
</dbReference>
<feature type="region of interest" description="Disordered" evidence="1">
    <location>
        <begin position="48"/>
        <end position="68"/>
    </location>
</feature>
<dbReference type="AlphaFoldDB" id="A0A8S1SJ53"/>
<comment type="caution">
    <text evidence="2">The sequence shown here is derived from an EMBL/GenBank/DDBJ whole genome shotgun (WGS) entry which is preliminary data.</text>
</comment>
<accession>A0A8S1SJ53</accession>
<dbReference type="Proteomes" id="UP000683925">
    <property type="component" value="Unassembled WGS sequence"/>
</dbReference>